<accession>A0A0A9AK13</accession>
<evidence type="ECO:0000313" key="1">
    <source>
        <dbReference type="EMBL" id="JAD50178.1"/>
    </source>
</evidence>
<proteinExistence type="predicted"/>
<sequence length="20" mass="2491">MDVYISSLIWFNITRYIIGW</sequence>
<dbReference type="EMBL" id="GBRH01247717">
    <property type="protein sequence ID" value="JAD50178.1"/>
    <property type="molecule type" value="Transcribed_RNA"/>
</dbReference>
<organism evidence="1">
    <name type="scientific">Arundo donax</name>
    <name type="common">Giant reed</name>
    <name type="synonym">Donax arundinaceus</name>
    <dbReference type="NCBI Taxonomy" id="35708"/>
    <lineage>
        <taxon>Eukaryota</taxon>
        <taxon>Viridiplantae</taxon>
        <taxon>Streptophyta</taxon>
        <taxon>Embryophyta</taxon>
        <taxon>Tracheophyta</taxon>
        <taxon>Spermatophyta</taxon>
        <taxon>Magnoliopsida</taxon>
        <taxon>Liliopsida</taxon>
        <taxon>Poales</taxon>
        <taxon>Poaceae</taxon>
        <taxon>PACMAD clade</taxon>
        <taxon>Arundinoideae</taxon>
        <taxon>Arundineae</taxon>
        <taxon>Arundo</taxon>
    </lineage>
</organism>
<reference evidence="1" key="2">
    <citation type="journal article" date="2015" name="Data Brief">
        <title>Shoot transcriptome of the giant reed, Arundo donax.</title>
        <authorList>
            <person name="Barrero R.A."/>
            <person name="Guerrero F.D."/>
            <person name="Moolhuijzen P."/>
            <person name="Goolsby J.A."/>
            <person name="Tidwell J."/>
            <person name="Bellgard S.E."/>
            <person name="Bellgard M.I."/>
        </authorList>
    </citation>
    <scope>NUCLEOTIDE SEQUENCE</scope>
    <source>
        <tissue evidence="1">Shoot tissue taken approximately 20 cm above the soil surface</tissue>
    </source>
</reference>
<dbReference type="AlphaFoldDB" id="A0A0A9AK13"/>
<protein>
    <submittedName>
        <fullName evidence="1">Uncharacterized protein</fullName>
    </submittedName>
</protein>
<reference evidence="1" key="1">
    <citation type="submission" date="2014-09" db="EMBL/GenBank/DDBJ databases">
        <authorList>
            <person name="Magalhaes I.L.F."/>
            <person name="Oliveira U."/>
            <person name="Santos F.R."/>
            <person name="Vidigal T.H.D.A."/>
            <person name="Brescovit A.D."/>
            <person name="Santos A.J."/>
        </authorList>
    </citation>
    <scope>NUCLEOTIDE SEQUENCE</scope>
    <source>
        <tissue evidence="1">Shoot tissue taken approximately 20 cm above the soil surface</tissue>
    </source>
</reference>
<name>A0A0A9AK13_ARUDO</name>